<feature type="transmembrane region" description="Helical" evidence="1">
    <location>
        <begin position="12"/>
        <end position="34"/>
    </location>
</feature>
<accession>A0A7S1TNM9</accession>
<dbReference type="EMBL" id="HBGJ01000672">
    <property type="protein sequence ID" value="CAD9242143.1"/>
    <property type="molecule type" value="Transcribed_RNA"/>
</dbReference>
<sequence length="190" mass="20184">MDLLGNAEHGKLLNVNLALQALFSFALLICSFVVAATANAGFNAVLTAILSCTFVVGAYRVLNRSQSTLAVGFVIGVSTMMSFLMLMTAVFWGQLSGCEDVKDDPDQYSCDNKKAYGATCAMSVLLFLLDVSFTILLVLWRDDFMSESSGYDDIGGNSAFVNNAPGAADANAYAAYDSSTYKVPPSSADL</sequence>
<gene>
    <name evidence="2" type="ORF">PPAR1163_LOCUS485</name>
</gene>
<reference evidence="2" key="1">
    <citation type="submission" date="2021-01" db="EMBL/GenBank/DDBJ databases">
        <authorList>
            <person name="Corre E."/>
            <person name="Pelletier E."/>
            <person name="Niang G."/>
            <person name="Scheremetjew M."/>
            <person name="Finn R."/>
            <person name="Kale V."/>
            <person name="Holt S."/>
            <person name="Cochrane G."/>
            <person name="Meng A."/>
            <person name="Brown T."/>
            <person name="Cohen L."/>
        </authorList>
    </citation>
    <scope>NUCLEOTIDE SEQUENCE</scope>
    <source>
        <strain evidence="2">CCMP2877</strain>
    </source>
</reference>
<keyword evidence="1" id="KW-0812">Transmembrane</keyword>
<evidence type="ECO:0008006" key="3">
    <source>
        <dbReference type="Google" id="ProtNLM"/>
    </source>
</evidence>
<keyword evidence="1" id="KW-1133">Transmembrane helix</keyword>
<feature type="transmembrane region" description="Helical" evidence="1">
    <location>
        <begin position="115"/>
        <end position="140"/>
    </location>
</feature>
<organism evidence="2">
    <name type="scientific">Phaeomonas parva</name>
    <dbReference type="NCBI Taxonomy" id="124430"/>
    <lineage>
        <taxon>Eukaryota</taxon>
        <taxon>Sar</taxon>
        <taxon>Stramenopiles</taxon>
        <taxon>Ochrophyta</taxon>
        <taxon>Pinguiophyceae</taxon>
        <taxon>Pinguiochrysidales</taxon>
        <taxon>Pinguiochrysidaceae</taxon>
        <taxon>Phaeomonas</taxon>
    </lineage>
</organism>
<dbReference type="AlphaFoldDB" id="A0A7S1TNM9"/>
<keyword evidence="1" id="KW-0472">Membrane</keyword>
<feature type="transmembrane region" description="Helical" evidence="1">
    <location>
        <begin position="69"/>
        <end position="95"/>
    </location>
</feature>
<protein>
    <recommendedName>
        <fullName evidence="3">MARVEL domain-containing protein</fullName>
    </recommendedName>
</protein>
<evidence type="ECO:0000313" key="2">
    <source>
        <dbReference type="EMBL" id="CAD9242143.1"/>
    </source>
</evidence>
<name>A0A7S1TNM9_9STRA</name>
<proteinExistence type="predicted"/>
<evidence type="ECO:0000256" key="1">
    <source>
        <dbReference type="SAM" id="Phobius"/>
    </source>
</evidence>
<feature type="transmembrane region" description="Helical" evidence="1">
    <location>
        <begin position="40"/>
        <end position="62"/>
    </location>
</feature>